<dbReference type="SUPFAM" id="SSF50729">
    <property type="entry name" value="PH domain-like"/>
    <property type="match status" value="1"/>
</dbReference>
<dbReference type="PROSITE" id="PS00915">
    <property type="entry name" value="PI3_4_KINASE_1"/>
    <property type="match status" value="1"/>
</dbReference>
<dbReference type="SMART" id="SM00064">
    <property type="entry name" value="FYVE"/>
    <property type="match status" value="1"/>
</dbReference>
<keyword evidence="6" id="KW-0418">Kinase</keyword>
<dbReference type="Gene3D" id="1.10.10.10">
    <property type="entry name" value="Winged helix-like DNA-binding domain superfamily/Winged helix DNA-binding domain"/>
    <property type="match status" value="1"/>
</dbReference>
<dbReference type="InterPro" id="IPR015433">
    <property type="entry name" value="PI3/4_kinase"/>
</dbReference>
<comment type="catalytic activity">
    <reaction evidence="1">
        <text>a 1,2-diacyl-sn-glycero-3-phospho-(1D-myo-inositol) + ATP = a 1,2-diacyl-sn-glycero-3-phospho-(1D-myo-inositol 4-phosphate) + ADP + H(+)</text>
        <dbReference type="Rhea" id="RHEA:19877"/>
        <dbReference type="ChEBI" id="CHEBI:15378"/>
        <dbReference type="ChEBI" id="CHEBI:30616"/>
        <dbReference type="ChEBI" id="CHEBI:57880"/>
        <dbReference type="ChEBI" id="CHEBI:58178"/>
        <dbReference type="ChEBI" id="CHEBI:456216"/>
        <dbReference type="EC" id="2.7.1.67"/>
    </reaction>
</comment>
<feature type="domain" description="PH" evidence="10">
    <location>
        <begin position="324"/>
        <end position="359"/>
    </location>
</feature>
<dbReference type="InterPro" id="IPR011009">
    <property type="entry name" value="Kinase-like_dom_sf"/>
</dbReference>
<dbReference type="CDD" id="cd15760">
    <property type="entry name" value="FYVE_scVPS27p_like"/>
    <property type="match status" value="1"/>
</dbReference>
<evidence type="ECO:0000259" key="13">
    <source>
        <dbReference type="PROSITE" id="PS50290"/>
    </source>
</evidence>
<dbReference type="GO" id="GO:0008270">
    <property type="term" value="F:zinc ion binding"/>
    <property type="evidence" value="ECO:0007669"/>
    <property type="project" value="UniProtKB-KW"/>
</dbReference>
<dbReference type="Gene3D" id="3.30.40.10">
    <property type="entry name" value="Zinc/RING finger domain, C3HC4 (zinc finger)"/>
    <property type="match status" value="1"/>
</dbReference>
<organism evidence="14 15">
    <name type="scientific">Phytophthora citrophthora</name>
    <dbReference type="NCBI Taxonomy" id="4793"/>
    <lineage>
        <taxon>Eukaryota</taxon>
        <taxon>Sar</taxon>
        <taxon>Stramenopiles</taxon>
        <taxon>Oomycota</taxon>
        <taxon>Peronosporomycetes</taxon>
        <taxon>Peronosporales</taxon>
        <taxon>Peronosporaceae</taxon>
        <taxon>Phytophthora</taxon>
    </lineage>
</organism>
<keyword evidence="4" id="KW-0479">Metal-binding</keyword>
<dbReference type="Proteomes" id="UP001259832">
    <property type="component" value="Unassembled WGS sequence"/>
</dbReference>
<evidence type="ECO:0000256" key="4">
    <source>
        <dbReference type="ARBA" id="ARBA00022723"/>
    </source>
</evidence>
<dbReference type="InterPro" id="IPR036940">
    <property type="entry name" value="PI3/4_kinase_cat_sf"/>
</dbReference>
<dbReference type="SMART" id="SM00146">
    <property type="entry name" value="PI3Kc"/>
    <property type="match status" value="1"/>
</dbReference>
<dbReference type="InterPro" id="IPR011993">
    <property type="entry name" value="PH-like_dom_sf"/>
</dbReference>
<evidence type="ECO:0000256" key="9">
    <source>
        <dbReference type="SAM" id="MobiDB-lite"/>
    </source>
</evidence>
<keyword evidence="5 8" id="KW-0863">Zinc-finger</keyword>
<dbReference type="Pfam" id="PF00454">
    <property type="entry name" value="PI3_PI4_kinase"/>
    <property type="match status" value="1"/>
</dbReference>
<keyword evidence="3" id="KW-0808">Transferase</keyword>
<dbReference type="GO" id="GO:0005737">
    <property type="term" value="C:cytoplasm"/>
    <property type="evidence" value="ECO:0007669"/>
    <property type="project" value="TreeGrafter"/>
</dbReference>
<evidence type="ECO:0000259" key="11">
    <source>
        <dbReference type="PROSITE" id="PS50178"/>
    </source>
</evidence>
<dbReference type="EC" id="2.7.1.67" evidence="2"/>
<evidence type="ECO:0000256" key="6">
    <source>
        <dbReference type="ARBA" id="ARBA00022777"/>
    </source>
</evidence>
<dbReference type="GO" id="GO:0048015">
    <property type="term" value="P:phosphatidylinositol-mediated signaling"/>
    <property type="evidence" value="ECO:0007669"/>
    <property type="project" value="TreeGrafter"/>
</dbReference>
<evidence type="ECO:0000259" key="10">
    <source>
        <dbReference type="PROSITE" id="PS50003"/>
    </source>
</evidence>
<dbReference type="Pfam" id="PF01363">
    <property type="entry name" value="FYVE"/>
    <property type="match status" value="1"/>
</dbReference>
<dbReference type="InterPro" id="IPR036390">
    <property type="entry name" value="WH_DNA-bd_sf"/>
</dbReference>
<evidence type="ECO:0000313" key="15">
    <source>
        <dbReference type="Proteomes" id="UP001259832"/>
    </source>
</evidence>
<dbReference type="PANTHER" id="PTHR10048">
    <property type="entry name" value="PHOSPHATIDYLINOSITOL KINASE"/>
    <property type="match status" value="1"/>
</dbReference>
<dbReference type="Gene3D" id="1.10.1070.11">
    <property type="entry name" value="Phosphatidylinositol 3-/4-kinase, catalytic domain"/>
    <property type="match status" value="1"/>
</dbReference>
<feature type="domain" description="DEP" evidence="12">
    <location>
        <begin position="1001"/>
        <end position="1061"/>
    </location>
</feature>
<dbReference type="Gene3D" id="2.30.29.30">
    <property type="entry name" value="Pleckstrin-homology domain (PH domain)/Phosphotyrosine-binding domain (PTB)"/>
    <property type="match status" value="1"/>
</dbReference>
<evidence type="ECO:0000256" key="7">
    <source>
        <dbReference type="ARBA" id="ARBA00022833"/>
    </source>
</evidence>
<dbReference type="GO" id="GO:0016020">
    <property type="term" value="C:membrane"/>
    <property type="evidence" value="ECO:0007669"/>
    <property type="project" value="TreeGrafter"/>
</dbReference>
<dbReference type="InterPro" id="IPR018936">
    <property type="entry name" value="PI3/4_kinase_CS"/>
</dbReference>
<evidence type="ECO:0000256" key="2">
    <source>
        <dbReference type="ARBA" id="ARBA00012169"/>
    </source>
</evidence>
<dbReference type="InterPro" id="IPR000306">
    <property type="entry name" value="Znf_FYVE"/>
</dbReference>
<feature type="region of interest" description="Disordered" evidence="9">
    <location>
        <begin position="197"/>
        <end position="239"/>
    </location>
</feature>
<proteinExistence type="predicted"/>
<dbReference type="PROSITE" id="PS50178">
    <property type="entry name" value="ZF_FYVE"/>
    <property type="match status" value="1"/>
</dbReference>
<feature type="compositionally biased region" description="Acidic residues" evidence="9">
    <location>
        <begin position="875"/>
        <end position="886"/>
    </location>
</feature>
<comment type="caution">
    <text evidence="14">The sequence shown here is derived from an EMBL/GenBank/DDBJ whole genome shotgun (WGS) entry which is preliminary data.</text>
</comment>
<dbReference type="Gene3D" id="3.30.1010.10">
    <property type="entry name" value="Phosphatidylinositol 3-kinase Catalytic Subunit, Chain A, domain 4"/>
    <property type="match status" value="1"/>
</dbReference>
<dbReference type="CDD" id="cd05168">
    <property type="entry name" value="PI4Kc_III_beta"/>
    <property type="match status" value="1"/>
</dbReference>
<evidence type="ECO:0000313" key="14">
    <source>
        <dbReference type="EMBL" id="KAK1947843.1"/>
    </source>
</evidence>
<keyword evidence="15" id="KW-1185">Reference proteome</keyword>
<dbReference type="PANTHER" id="PTHR10048:SF22">
    <property type="entry name" value="PHOSPHATIDYLINOSITOL 4-KINASE BETA"/>
    <property type="match status" value="1"/>
</dbReference>
<dbReference type="PROSITE" id="PS50290">
    <property type="entry name" value="PI3_4_KINASE_3"/>
    <property type="match status" value="1"/>
</dbReference>
<dbReference type="GO" id="GO:0004430">
    <property type="term" value="F:1-phosphatidylinositol 4-kinase activity"/>
    <property type="evidence" value="ECO:0007669"/>
    <property type="project" value="UniProtKB-EC"/>
</dbReference>
<dbReference type="FunFam" id="1.10.1070.11:FF:000016">
    <property type="entry name" value="PIK1p Phosphatidylinositol 4-kinase"/>
    <property type="match status" value="1"/>
</dbReference>
<evidence type="ECO:0000256" key="8">
    <source>
        <dbReference type="PROSITE-ProRule" id="PRU00091"/>
    </source>
</evidence>
<dbReference type="InterPro" id="IPR001849">
    <property type="entry name" value="PH_domain"/>
</dbReference>
<sequence>MYSVVSTYKAKGFSRQNLHPFYAFAIDGIPGNAALLHRVEGGLRNSLDRAGYRMRQHARGRKYAVNRTNLSETLEFVYTDENCNPLFDIFNRFVRRLNAGRRAALRIVRLRDRRRLERIEEGCNAIQARYEDARDVFLANAENYTLRQQIEAVQALRNQVDADMIEFVQRQPRVPVRQILFNALKDPPTVYDTTSMTVLDTSSMTEESPRSAPPSTRAADADNRSSVQSCGPPMSESAMSSSSLELLGPLGVERDGLGVKGYLSMRDEGVTYHRMKRFYCHCVGVNFSRFASRDAASTMISALFSAEVQKVEAWDGKGLWHTYRHSFKLSFTSGVVFNVDADSEEDKRQWIEYIETVLKGTEVAVEKWSAHVSVSPDIMELTPGGLTFAEKKFSPPKFKNDVTCCHPGCHVRFDSTGKRQHHCRNCGGSVCSDHSSRFAMLRHLHINHAVRLCMGCFRVQRFVLWLGMLLQRLTISQTEEGGVKRPSLSKADEEEVEALFAMFGDDSFGISDVIQVLHLHRHGCDEAYAYAVFHMWLTVDWANNNIKAALLFRVICYATQLHIRLATAIYWLTRAAIDDSCGWGFGQSELYVPDFLYRKMSMCKLLMINVEMQISHGDWSFEADKDLPASPEQNAIIKCLFDRLLILVHTDMKATIPLGAICDAVSGCSIPQAFLLPSDALPEDTHRDDGEERRIFTTQVQFIQELCDMTERLRFRAPHERKKELRSELQKLELPEGAFCPLGSCERPLQRLLTIAKEEGTVFTTRARAPTLIFFEVARLTTASEKSAWLHRGRSLTFSIQHDKTSDTEEIIDVDGLEVLVPASEAEVAKNAIEMATSSEIAQVIAMDTFSAVEDEQDSRDPDELDAQKNSGDAESSDSDEEDSEKEELRDRISSDPPSALVALAQAVNGKKKKRGRSGSLMNSTTKSLDSIIASCADTIKIRRKRSISEGSGLSVLERSQNSHLGALPSEVENFTDDQLISMAQNMEISMSVSNPSGHGTYTGKQVVEWMTQNEIVSDKAHALWLGSELLRCGALEKTSLSSNSFSGFAANDETSYQLKSESSTMFQSPERRHTVQCDAPPIVEQSPRLTKGSLSEFTDREQPLKRTSSRIMLKSQEKKVDISDLADAIDANLSGVTSESAPNSMSKSSRPLQECLGGSSDERRSIASNVHSGSFILKFEPEVAIAAMNSVEQAMQQYVLPQEDVANAAQLGEDLHVLREQLSIVYEYVIDKRKRLHVAVESAFGESFEEKKQRLRETSSHIAASATSEAKDWDCVAFIVKSNDDLRQEVLCQQIIRQLQDIFQSADLPLRLLPYEIIATSASTGMIEYVKNAVSLDALKKRRNYTTLADHFLKTYGEVDSAAYKTAMTNFVRSMAAYSLACYFLQIKDRHNGNIMIDSDGHVVHIDFGFILGIAPGGRFSLETAPFKLTGEMVDAMGGTQSDYFKAYVIFLIQGFLVLQQHADTILMMIAIMAQESSCPCFLSQNPRDVLSATKQLFRLDYNQNQVIKHVISLVRRSHNSYRTRQYDVFQRMTNGILP</sequence>
<protein>
    <recommendedName>
        <fullName evidence="2">1-phosphatidylinositol 4-kinase</fullName>
        <ecNumber evidence="2">2.7.1.67</ecNumber>
    </recommendedName>
</protein>
<accession>A0AAD9LSD6</accession>
<dbReference type="GO" id="GO:0046854">
    <property type="term" value="P:phosphatidylinositol phosphate biosynthetic process"/>
    <property type="evidence" value="ECO:0007669"/>
    <property type="project" value="InterPro"/>
</dbReference>
<evidence type="ECO:0000259" key="12">
    <source>
        <dbReference type="PROSITE" id="PS50186"/>
    </source>
</evidence>
<dbReference type="InterPro" id="IPR036388">
    <property type="entry name" value="WH-like_DNA-bd_sf"/>
</dbReference>
<feature type="compositionally biased region" description="Polar residues" evidence="9">
    <location>
        <begin position="197"/>
        <end position="206"/>
    </location>
</feature>
<dbReference type="EMBL" id="JASMQC010000001">
    <property type="protein sequence ID" value="KAK1947843.1"/>
    <property type="molecule type" value="Genomic_DNA"/>
</dbReference>
<dbReference type="PROSITE" id="PS50186">
    <property type="entry name" value="DEP"/>
    <property type="match status" value="1"/>
</dbReference>
<feature type="domain" description="FYVE-type" evidence="11">
    <location>
        <begin position="409"/>
        <end position="461"/>
    </location>
</feature>
<dbReference type="InterPro" id="IPR000403">
    <property type="entry name" value="PI3/4_kinase_cat_dom"/>
</dbReference>
<evidence type="ECO:0000256" key="3">
    <source>
        <dbReference type="ARBA" id="ARBA00022679"/>
    </source>
</evidence>
<dbReference type="SUPFAM" id="SSF56112">
    <property type="entry name" value="Protein kinase-like (PK-like)"/>
    <property type="match status" value="1"/>
</dbReference>
<feature type="domain" description="PI3K/PI4K catalytic" evidence="13">
    <location>
        <begin position="1251"/>
        <end position="1524"/>
    </location>
</feature>
<feature type="compositionally biased region" description="Polar residues" evidence="9">
    <location>
        <begin position="1136"/>
        <end position="1152"/>
    </location>
</feature>
<keyword evidence="7" id="KW-0862">Zinc</keyword>
<dbReference type="InterPro" id="IPR013083">
    <property type="entry name" value="Znf_RING/FYVE/PHD"/>
</dbReference>
<dbReference type="PROSITE" id="PS50003">
    <property type="entry name" value="PH_DOMAIN"/>
    <property type="match status" value="1"/>
</dbReference>
<feature type="region of interest" description="Disordered" evidence="9">
    <location>
        <begin position="853"/>
        <end position="899"/>
    </location>
</feature>
<dbReference type="InterPro" id="IPR011011">
    <property type="entry name" value="Znf_FYVE_PHD"/>
</dbReference>
<dbReference type="InterPro" id="IPR000591">
    <property type="entry name" value="DEP_dom"/>
</dbReference>
<evidence type="ECO:0000256" key="5">
    <source>
        <dbReference type="ARBA" id="ARBA00022771"/>
    </source>
</evidence>
<dbReference type="SUPFAM" id="SSF46785">
    <property type="entry name" value="Winged helix' DNA-binding domain"/>
    <property type="match status" value="1"/>
</dbReference>
<dbReference type="InterPro" id="IPR017455">
    <property type="entry name" value="Znf_FYVE-rel"/>
</dbReference>
<feature type="region of interest" description="Disordered" evidence="9">
    <location>
        <begin position="1136"/>
        <end position="1161"/>
    </location>
</feature>
<reference evidence="14" key="1">
    <citation type="submission" date="2023-08" db="EMBL/GenBank/DDBJ databases">
        <title>Reference Genome Resource for the Citrus Pathogen Phytophthora citrophthora.</title>
        <authorList>
            <person name="Moller H."/>
            <person name="Coetzee B."/>
            <person name="Rose L.J."/>
            <person name="Van Niekerk J.M."/>
        </authorList>
    </citation>
    <scope>NUCLEOTIDE SEQUENCE</scope>
    <source>
        <strain evidence="14">STE-U-9442</strain>
    </source>
</reference>
<dbReference type="InterPro" id="IPR057754">
    <property type="entry name" value="PI4-kinase_beta/PIK1_cat"/>
</dbReference>
<evidence type="ECO:0000256" key="1">
    <source>
        <dbReference type="ARBA" id="ARBA00001686"/>
    </source>
</evidence>
<feature type="compositionally biased region" description="Acidic residues" evidence="9">
    <location>
        <begin position="853"/>
        <end position="865"/>
    </location>
</feature>
<name>A0AAD9LSD6_9STRA</name>
<dbReference type="SUPFAM" id="SSF57903">
    <property type="entry name" value="FYVE/PHD zinc finger"/>
    <property type="match status" value="1"/>
</dbReference>
<gene>
    <name evidence="14" type="ORF">P3T76_000133</name>
</gene>